<feature type="domain" description="Large ribosomal subunit protein uL6 alpha-beta" evidence="7">
    <location>
        <begin position="94"/>
        <end position="168"/>
    </location>
</feature>
<keyword evidence="1" id="KW-0699">rRNA-binding</keyword>
<dbReference type="GO" id="GO:0002181">
    <property type="term" value="P:cytoplasmic translation"/>
    <property type="evidence" value="ECO:0007669"/>
    <property type="project" value="TreeGrafter"/>
</dbReference>
<evidence type="ECO:0000256" key="4">
    <source>
        <dbReference type="ARBA" id="ARBA00023274"/>
    </source>
</evidence>
<organism evidence="8 9">
    <name type="scientific">Candidatus Iainarchaeum sp</name>
    <dbReference type="NCBI Taxonomy" id="3101447"/>
    <lineage>
        <taxon>Archaea</taxon>
        <taxon>Candidatus Iainarchaeota</taxon>
        <taxon>Candidatus Iainarchaeia</taxon>
        <taxon>Candidatus Iainarchaeales</taxon>
        <taxon>Candidatus Iainarchaeaceae</taxon>
        <taxon>Candidatus Iainarchaeum</taxon>
    </lineage>
</organism>
<dbReference type="SUPFAM" id="SSF56053">
    <property type="entry name" value="Ribosomal protein L6"/>
    <property type="match status" value="2"/>
</dbReference>
<dbReference type="Pfam" id="PF00347">
    <property type="entry name" value="Ribosomal_L6"/>
    <property type="match status" value="1"/>
</dbReference>
<dbReference type="Proteomes" id="UP000278031">
    <property type="component" value="Unassembled WGS sequence"/>
</dbReference>
<dbReference type="NCBIfam" id="NF004037">
    <property type="entry name" value="PRK05518.1"/>
    <property type="match status" value="1"/>
</dbReference>
<gene>
    <name evidence="8" type="ORF">DRO04_03055</name>
</gene>
<evidence type="ECO:0000256" key="1">
    <source>
        <dbReference type="ARBA" id="ARBA00022730"/>
    </source>
</evidence>
<evidence type="ECO:0000313" key="9">
    <source>
        <dbReference type="Proteomes" id="UP000278031"/>
    </source>
</evidence>
<dbReference type="PANTHER" id="PTHR11655">
    <property type="entry name" value="60S/50S RIBOSOMAL PROTEIN L6/L9"/>
    <property type="match status" value="1"/>
</dbReference>
<dbReference type="PIRSF" id="PIRSF002162">
    <property type="entry name" value="Ribosomal_L6"/>
    <property type="match status" value="1"/>
</dbReference>
<dbReference type="EMBL" id="QMWP01000120">
    <property type="protein sequence ID" value="RLG69668.1"/>
    <property type="molecule type" value="Genomic_DNA"/>
</dbReference>
<dbReference type="PANTHER" id="PTHR11655:SF16">
    <property type="entry name" value="60S RIBOSOMAL PROTEIN L9"/>
    <property type="match status" value="1"/>
</dbReference>
<evidence type="ECO:0000256" key="2">
    <source>
        <dbReference type="ARBA" id="ARBA00022884"/>
    </source>
</evidence>
<protein>
    <recommendedName>
        <fullName evidence="5 6">50S ribosomal protein L6</fullName>
    </recommendedName>
</protein>
<dbReference type="InterPro" id="IPR000702">
    <property type="entry name" value="Ribosomal_uL6-like"/>
</dbReference>
<keyword evidence="3 8" id="KW-0689">Ribosomal protein</keyword>
<dbReference type="GO" id="GO:0019843">
    <property type="term" value="F:rRNA binding"/>
    <property type="evidence" value="ECO:0007669"/>
    <property type="project" value="UniProtKB-UniRule"/>
</dbReference>
<comment type="caution">
    <text evidence="8">The sequence shown here is derived from an EMBL/GenBank/DDBJ whole genome shotgun (WGS) entry which is preliminary data.</text>
</comment>
<dbReference type="FunFam" id="3.90.930.12:FF:000008">
    <property type="entry name" value="50S ribosomal protein L6"/>
    <property type="match status" value="1"/>
</dbReference>
<reference evidence="8 9" key="1">
    <citation type="submission" date="2018-06" db="EMBL/GenBank/DDBJ databases">
        <title>Extensive metabolic versatility and redundancy in microbially diverse, dynamic hydrothermal sediments.</title>
        <authorList>
            <person name="Dombrowski N."/>
            <person name="Teske A."/>
            <person name="Baker B.J."/>
        </authorList>
    </citation>
    <scope>NUCLEOTIDE SEQUENCE [LARGE SCALE GENOMIC DNA]</scope>
    <source>
        <strain evidence="8">B51_G17</strain>
    </source>
</reference>
<sequence length="176" mass="20010">MLEMMLSAKIPQGINVEISGKKIVASYQNKKIEKEFKVKNISLEKQGDKIVIKTLNDKRKTIACANTLLAHIRNIFKGLLEGFEYRLAIVHSHFPMNVSKKGNLIEIKNFLGEKNPRYVKILGDVDVQIKGKEIVVKGYNIWDVSQTAANLENATRVSARDRRIFQDGIYITHKGK</sequence>
<dbReference type="InterPro" id="IPR036789">
    <property type="entry name" value="Ribosomal_uL6-like_a/b-dom_sf"/>
</dbReference>
<dbReference type="NCBIfam" id="TIGR03653">
    <property type="entry name" value="uL6_arch"/>
    <property type="match status" value="1"/>
</dbReference>
<evidence type="ECO:0000259" key="7">
    <source>
        <dbReference type="Pfam" id="PF00347"/>
    </source>
</evidence>
<dbReference type="AlphaFoldDB" id="A0A497JFV9"/>
<keyword evidence="4" id="KW-0687">Ribonucleoprotein</keyword>
<dbReference type="Gene3D" id="3.90.930.12">
    <property type="entry name" value="Ribosomal protein L6, alpha-beta domain"/>
    <property type="match status" value="2"/>
</dbReference>
<evidence type="ECO:0000256" key="5">
    <source>
        <dbReference type="ARBA" id="ARBA00035454"/>
    </source>
</evidence>
<dbReference type="GO" id="GO:0003735">
    <property type="term" value="F:structural constituent of ribosome"/>
    <property type="evidence" value="ECO:0007669"/>
    <property type="project" value="UniProtKB-UniRule"/>
</dbReference>
<evidence type="ECO:0000256" key="6">
    <source>
        <dbReference type="NCBIfam" id="TIGR03653"/>
    </source>
</evidence>
<proteinExistence type="predicted"/>
<keyword evidence="2" id="KW-0694">RNA-binding</keyword>
<dbReference type="InterPro" id="IPR020040">
    <property type="entry name" value="Ribosomal_uL6_a/b-dom"/>
</dbReference>
<accession>A0A497JFV9</accession>
<evidence type="ECO:0000313" key="8">
    <source>
        <dbReference type="EMBL" id="RLG69668.1"/>
    </source>
</evidence>
<dbReference type="InterPro" id="IPR019907">
    <property type="entry name" value="Ribosomal_uL6_arc"/>
</dbReference>
<evidence type="ECO:0000256" key="3">
    <source>
        <dbReference type="ARBA" id="ARBA00022980"/>
    </source>
</evidence>
<dbReference type="GO" id="GO:0022625">
    <property type="term" value="C:cytosolic large ribosomal subunit"/>
    <property type="evidence" value="ECO:0007669"/>
    <property type="project" value="UniProtKB-UniRule"/>
</dbReference>
<name>A0A497JFV9_9ARCH</name>